<dbReference type="EMBL" id="MHJG01000025">
    <property type="protein sequence ID" value="OGY63216.1"/>
    <property type="molecule type" value="Genomic_DNA"/>
</dbReference>
<proteinExistence type="predicted"/>
<comment type="caution">
    <text evidence="1">The sequence shown here is derived from an EMBL/GenBank/DDBJ whole genome shotgun (WGS) entry which is preliminary data.</text>
</comment>
<dbReference type="Proteomes" id="UP000177960">
    <property type="component" value="Unassembled WGS sequence"/>
</dbReference>
<dbReference type="AlphaFoldDB" id="A0A1G1ZGE2"/>
<accession>A0A1G1ZGE2</accession>
<reference evidence="1 2" key="1">
    <citation type="journal article" date="2016" name="Nat. Commun.">
        <title>Thousands of microbial genomes shed light on interconnected biogeochemical processes in an aquifer system.</title>
        <authorList>
            <person name="Anantharaman K."/>
            <person name="Brown C.T."/>
            <person name="Hug L.A."/>
            <person name="Sharon I."/>
            <person name="Castelle C.J."/>
            <person name="Probst A.J."/>
            <person name="Thomas B.C."/>
            <person name="Singh A."/>
            <person name="Wilkins M.J."/>
            <person name="Karaoz U."/>
            <person name="Brodie E.L."/>
            <person name="Williams K.H."/>
            <person name="Hubbard S.S."/>
            <person name="Banfield J.F."/>
        </authorList>
    </citation>
    <scope>NUCLEOTIDE SEQUENCE [LARGE SCALE GENOMIC DNA]</scope>
</reference>
<name>A0A1G1ZGE2_9BACT</name>
<protein>
    <submittedName>
        <fullName evidence="1">Uncharacterized protein</fullName>
    </submittedName>
</protein>
<organism evidence="1 2">
    <name type="scientific">Candidatus Harrisonbacteria bacterium RIFCSPHIGHO2_02_FULL_42_16</name>
    <dbReference type="NCBI Taxonomy" id="1798404"/>
    <lineage>
        <taxon>Bacteria</taxon>
        <taxon>Candidatus Harrisoniibacteriota</taxon>
    </lineage>
</organism>
<sequence>MKDWLSPKTPEEAEKYHRWLEVNDPELYKAIQRHKKSKCGRFLGGHLNTNDYLSLNNESTLPFIAVIHLAFCRHCQFSVRRLFRNQRWGRNKGL</sequence>
<evidence type="ECO:0000313" key="2">
    <source>
        <dbReference type="Proteomes" id="UP000177960"/>
    </source>
</evidence>
<gene>
    <name evidence="1" type="ORF">A3B92_03920</name>
</gene>
<evidence type="ECO:0000313" key="1">
    <source>
        <dbReference type="EMBL" id="OGY63216.1"/>
    </source>
</evidence>